<dbReference type="PANTHER" id="PTHR34236:SF1">
    <property type="entry name" value="DIMETHYL SULFOXIDE REDUCTASE TRANSCRIPTIONAL ACTIVATOR"/>
    <property type="match status" value="1"/>
</dbReference>
<dbReference type="GeneID" id="76208179"/>
<protein>
    <submittedName>
        <fullName evidence="2">Bacterio-opsin activator</fullName>
    </submittedName>
</protein>
<feature type="domain" description="HTH bat-type" evidence="1">
    <location>
        <begin position="158"/>
        <end position="209"/>
    </location>
</feature>
<reference evidence="3" key="1">
    <citation type="submission" date="2022-09" db="EMBL/GenBank/DDBJ databases">
        <title>Complete genome sequence of Vulcanisaeta souniana.</title>
        <authorList>
            <person name="Kato S."/>
            <person name="Itoh T."/>
            <person name="Ohkuma M."/>
        </authorList>
    </citation>
    <scope>NUCLEOTIDE SEQUENCE [LARGE SCALE GENOMIC DNA]</scope>
    <source>
        <strain evidence="3">JCM 11219</strain>
    </source>
</reference>
<dbReference type="Pfam" id="PF04967">
    <property type="entry name" value="HTH_10"/>
    <property type="match status" value="1"/>
</dbReference>
<dbReference type="Proteomes" id="UP001060771">
    <property type="component" value="Chromosome"/>
</dbReference>
<organism evidence="2 3">
    <name type="scientific">Vulcanisaeta souniana JCM 11219</name>
    <dbReference type="NCBI Taxonomy" id="1293586"/>
    <lineage>
        <taxon>Archaea</taxon>
        <taxon>Thermoproteota</taxon>
        <taxon>Thermoprotei</taxon>
        <taxon>Thermoproteales</taxon>
        <taxon>Thermoproteaceae</taxon>
        <taxon>Vulcanisaeta</taxon>
    </lineage>
</organism>
<proteinExistence type="predicted"/>
<name>A0ABM8BRM0_9CREN</name>
<dbReference type="RefSeq" id="WP_188604246.1">
    <property type="nucleotide sequence ID" value="NZ_AP026830.1"/>
</dbReference>
<dbReference type="InterPro" id="IPR007050">
    <property type="entry name" value="HTH_bacterioopsin"/>
</dbReference>
<evidence type="ECO:0000313" key="3">
    <source>
        <dbReference type="Proteomes" id="UP001060771"/>
    </source>
</evidence>
<sequence length="224" mass="26012">MKLTKLVLEHDDWSSVVPSNVQARTIKSIPIENKDLIIALVLVKAPNARIIKEALYSIKRNRRVKSIEVLDNVITRSYAMALLSILSRYTDSITETAVNLSAIFSERVHDNKEYWTFLINGKSAETALIQDLKERAEVLAYYSFDIKGMFRNYSKYTLTDNEHRILKTAYEQGYFEWPKNANAEEISKSLNISKVTFIQELRRALRKLVLKELDFDNVDFMGFY</sequence>
<accession>A0ABM8BRM0</accession>
<keyword evidence="3" id="KW-1185">Reference proteome</keyword>
<dbReference type="EMBL" id="AP026830">
    <property type="protein sequence ID" value="BDR93546.1"/>
    <property type="molecule type" value="Genomic_DNA"/>
</dbReference>
<evidence type="ECO:0000259" key="1">
    <source>
        <dbReference type="Pfam" id="PF04967"/>
    </source>
</evidence>
<gene>
    <name evidence="2" type="ORF">Vsou_26390</name>
</gene>
<dbReference type="PANTHER" id="PTHR34236">
    <property type="entry name" value="DIMETHYL SULFOXIDE REDUCTASE TRANSCRIPTIONAL ACTIVATOR"/>
    <property type="match status" value="1"/>
</dbReference>
<evidence type="ECO:0000313" key="2">
    <source>
        <dbReference type="EMBL" id="BDR93546.1"/>
    </source>
</evidence>